<organism evidence="5 6">
    <name type="scientific">Aciduricibacillus chroicocephali</name>
    <dbReference type="NCBI Taxonomy" id="3054939"/>
    <lineage>
        <taxon>Bacteria</taxon>
        <taxon>Bacillati</taxon>
        <taxon>Bacillota</taxon>
        <taxon>Bacilli</taxon>
        <taxon>Bacillales</taxon>
        <taxon>Bacillaceae</taxon>
        <taxon>Aciduricibacillus</taxon>
    </lineage>
</organism>
<evidence type="ECO:0000256" key="4">
    <source>
        <dbReference type="ARBA" id="ARBA00023163"/>
    </source>
</evidence>
<evidence type="ECO:0000256" key="1">
    <source>
        <dbReference type="ARBA" id="ARBA00011046"/>
    </source>
</evidence>
<evidence type="ECO:0000256" key="3">
    <source>
        <dbReference type="ARBA" id="ARBA00023125"/>
    </source>
</evidence>
<proteinExistence type="inferred from homology"/>
<dbReference type="PIRSF" id="PIRSF019455">
    <property type="entry name" value="CopR_AtkY"/>
    <property type="match status" value="1"/>
</dbReference>
<dbReference type="InterPro" id="IPR036390">
    <property type="entry name" value="WH_DNA-bd_sf"/>
</dbReference>
<evidence type="ECO:0000313" key="6">
    <source>
        <dbReference type="Proteomes" id="UP001180087"/>
    </source>
</evidence>
<dbReference type="Gene3D" id="1.10.4040.10">
    <property type="entry name" value="Penicillinase repressor domain"/>
    <property type="match status" value="1"/>
</dbReference>
<comment type="similarity">
    <text evidence="1">Belongs to the BlaI transcriptional regulatory family.</text>
</comment>
<dbReference type="EMBL" id="CP129113">
    <property type="protein sequence ID" value="WLV23802.1"/>
    <property type="molecule type" value="Genomic_DNA"/>
</dbReference>
<keyword evidence="3" id="KW-0238">DNA-binding</keyword>
<dbReference type="Proteomes" id="UP001180087">
    <property type="component" value="Chromosome"/>
</dbReference>
<gene>
    <name evidence="5" type="ORF">QR721_09125</name>
</gene>
<dbReference type="InterPro" id="IPR036388">
    <property type="entry name" value="WH-like_DNA-bd_sf"/>
</dbReference>
<dbReference type="RefSeq" id="WP_348026182.1">
    <property type="nucleotide sequence ID" value="NZ_CP129113.1"/>
</dbReference>
<dbReference type="Pfam" id="PF03965">
    <property type="entry name" value="Penicillinase_R"/>
    <property type="match status" value="1"/>
</dbReference>
<protein>
    <submittedName>
        <fullName evidence="5">BlaI/MecI/CopY family transcriptional regulator</fullName>
    </submittedName>
</protein>
<keyword evidence="4" id="KW-0804">Transcription</keyword>
<reference evidence="5" key="1">
    <citation type="submission" date="2023-06" db="EMBL/GenBank/DDBJ databases">
        <title>A Treasure from Seagulls: Isolation and Description of Aciduricobacillus qingdaonensis gen. nov., sp. nov., a Rare Obligately Uric Acid-utilizing Member in the Family Bacillaceae.</title>
        <authorList>
            <person name="Liu W."/>
            <person name="Wang B."/>
        </authorList>
    </citation>
    <scope>NUCLEOTIDE SEQUENCE</scope>
    <source>
        <strain evidence="5">44XB</strain>
    </source>
</reference>
<evidence type="ECO:0000256" key="2">
    <source>
        <dbReference type="ARBA" id="ARBA00023015"/>
    </source>
</evidence>
<name>A0ABY9KSV4_9BACI</name>
<sequence>MRELPQISEAEYKVMKVIWKHEPISTPEVVELVSKEADWKPNTIQTMLARLVKKKVLKAHKEGRAYIYSSLVEEFEYIEGRSRTFLENFFGGALSSMVLNFIENDKLSKEEIAELQRILDESKEGDK</sequence>
<dbReference type="Gene3D" id="1.10.10.10">
    <property type="entry name" value="Winged helix-like DNA-binding domain superfamily/Winged helix DNA-binding domain"/>
    <property type="match status" value="1"/>
</dbReference>
<evidence type="ECO:0000313" key="5">
    <source>
        <dbReference type="EMBL" id="WLV23802.1"/>
    </source>
</evidence>
<keyword evidence="6" id="KW-1185">Reference proteome</keyword>
<keyword evidence="2" id="KW-0805">Transcription regulation</keyword>
<dbReference type="SUPFAM" id="SSF46785">
    <property type="entry name" value="Winged helix' DNA-binding domain"/>
    <property type="match status" value="1"/>
</dbReference>
<accession>A0ABY9KSV4</accession>
<dbReference type="InterPro" id="IPR005650">
    <property type="entry name" value="BlaI_family"/>
</dbReference>